<dbReference type="InterPro" id="IPR029063">
    <property type="entry name" value="SAM-dependent_MTases_sf"/>
</dbReference>
<feature type="compositionally biased region" description="Low complexity" evidence="1">
    <location>
        <begin position="28"/>
        <end position="66"/>
    </location>
</feature>
<accession>A0A835WV41</accession>
<evidence type="ECO:0000313" key="3">
    <source>
        <dbReference type="Proteomes" id="UP000613740"/>
    </source>
</evidence>
<feature type="compositionally biased region" description="Gly residues" evidence="1">
    <location>
        <begin position="440"/>
        <end position="456"/>
    </location>
</feature>
<organism evidence="2 3">
    <name type="scientific">Chlamydomonas schloesseri</name>
    <dbReference type="NCBI Taxonomy" id="2026947"/>
    <lineage>
        <taxon>Eukaryota</taxon>
        <taxon>Viridiplantae</taxon>
        <taxon>Chlorophyta</taxon>
        <taxon>core chlorophytes</taxon>
        <taxon>Chlorophyceae</taxon>
        <taxon>CS clade</taxon>
        <taxon>Chlamydomonadales</taxon>
        <taxon>Chlamydomonadaceae</taxon>
        <taxon>Chlamydomonas</taxon>
    </lineage>
</organism>
<proteinExistence type="predicted"/>
<feature type="region of interest" description="Disordered" evidence="1">
    <location>
        <begin position="1"/>
        <end position="68"/>
    </location>
</feature>
<keyword evidence="3" id="KW-1185">Reference proteome</keyword>
<protein>
    <submittedName>
        <fullName evidence="2">Uncharacterized protein</fullName>
    </submittedName>
</protein>
<dbReference type="OrthoDB" id="541555at2759"/>
<evidence type="ECO:0000256" key="1">
    <source>
        <dbReference type="SAM" id="MobiDB-lite"/>
    </source>
</evidence>
<gene>
    <name evidence="2" type="ORF">HYH02_000690</name>
</gene>
<feature type="region of interest" description="Disordered" evidence="1">
    <location>
        <begin position="160"/>
        <end position="204"/>
    </location>
</feature>
<reference evidence="2" key="1">
    <citation type="journal article" date="2020" name="bioRxiv">
        <title>Comparative genomics of Chlamydomonas.</title>
        <authorList>
            <person name="Craig R.J."/>
            <person name="Hasan A.R."/>
            <person name="Ness R.W."/>
            <person name="Keightley P.D."/>
        </authorList>
    </citation>
    <scope>NUCLEOTIDE SEQUENCE</scope>
    <source>
        <strain evidence="2">CCAP 11/173</strain>
    </source>
</reference>
<evidence type="ECO:0000313" key="2">
    <source>
        <dbReference type="EMBL" id="KAG2454859.1"/>
    </source>
</evidence>
<dbReference type="EMBL" id="JAEHOD010000001">
    <property type="protein sequence ID" value="KAG2454859.1"/>
    <property type="molecule type" value="Genomic_DNA"/>
</dbReference>
<dbReference type="Proteomes" id="UP000613740">
    <property type="component" value="Unassembled WGS sequence"/>
</dbReference>
<dbReference type="AlphaFoldDB" id="A0A835WV41"/>
<comment type="caution">
    <text evidence="2">The sequence shown here is derived from an EMBL/GenBank/DDBJ whole genome shotgun (WGS) entry which is preliminary data.</text>
</comment>
<feature type="compositionally biased region" description="Low complexity" evidence="1">
    <location>
        <begin position="408"/>
        <end position="439"/>
    </location>
</feature>
<dbReference type="SUPFAM" id="SSF53335">
    <property type="entry name" value="S-adenosyl-L-methionine-dependent methyltransferases"/>
    <property type="match status" value="1"/>
</dbReference>
<feature type="compositionally biased region" description="Low complexity" evidence="1">
    <location>
        <begin position="469"/>
        <end position="481"/>
    </location>
</feature>
<sequence>MRTSALQREHLPLGSALRAMPPPPAVPASPVAPSRVAASAPRQPQTPAAAAGRASSSSSSSSSSSRGNDHFQRGLFIVARAAEATAAAAASDLQEELVAAPLQTEGAELLQGVSRRAAAPGAGGRSFTAAEVFQCAEESLFYSQALEKLLPIAVQRHAQRGGGGIEAPPAASASNPSSSARGNSTSGAEAGSSNDGAIGGGSSGSGCSGSTGAAGFKVVEFGTGDGTPVVNALMKTKFDGVVHGFELNPTSAELAREHAAAFGLQDRYQVHTGCFYAGTRSPGSPAAGAGCLVSNPPYLPAPDADILMPELHGGSDGAGLTRDLLSLRYPYAMLLVASYSNPAAVLRHAAAAGYRVVDFLVTPLPFGTYSSQPKVRNWIAAMRARGEAFYSGNTYLLAGVLFERTDLPPQQQTTTKATKAPQQQQTARRSNNGHSANGNGHNGNGHNGNGHDGNGTEGALTVYHTGVEQQHQQQQGAGQQGLPMQKQQGEEDLAPQLLRLLTAL</sequence>
<feature type="region of interest" description="Disordered" evidence="1">
    <location>
        <begin position="407"/>
        <end position="493"/>
    </location>
</feature>
<dbReference type="Gene3D" id="3.40.50.150">
    <property type="entry name" value="Vaccinia Virus protein VP39"/>
    <property type="match status" value="1"/>
</dbReference>
<name>A0A835WV41_9CHLO</name>
<feature type="compositionally biased region" description="Low complexity" evidence="1">
    <location>
        <begin position="167"/>
        <end position="196"/>
    </location>
</feature>